<dbReference type="SUPFAM" id="SSF158573">
    <property type="entry name" value="GINS helical bundle-like"/>
    <property type="match status" value="1"/>
</dbReference>
<dbReference type="CDD" id="cd11711">
    <property type="entry name" value="GINS_A_Sld5"/>
    <property type="match status" value="1"/>
</dbReference>
<gene>
    <name evidence="3" type="primary">SLD5</name>
    <name evidence="3" type="ORF">MBRA1_000967</name>
</gene>
<dbReference type="GO" id="GO:0000727">
    <property type="term" value="P:double-strand break repair via break-induced replication"/>
    <property type="evidence" value="ECO:0007669"/>
    <property type="project" value="TreeGrafter"/>
</dbReference>
<protein>
    <submittedName>
        <fullName evidence="3">GINS complex subunit</fullName>
    </submittedName>
</protein>
<dbReference type="Gene3D" id="1.20.58.1030">
    <property type="match status" value="1"/>
</dbReference>
<dbReference type="SUPFAM" id="SSF160059">
    <property type="entry name" value="PriA/YqbF domain"/>
    <property type="match status" value="1"/>
</dbReference>
<feature type="domain" description="DNA replication complex GINS protein SLD5 C-terminal" evidence="2">
    <location>
        <begin position="167"/>
        <end position="219"/>
    </location>
</feature>
<dbReference type="Pfam" id="PF16922">
    <property type="entry name" value="SLD5_C"/>
    <property type="match status" value="1"/>
</dbReference>
<keyword evidence="4" id="KW-1185">Reference proteome</keyword>
<feature type="region of interest" description="Disordered" evidence="1">
    <location>
        <begin position="1"/>
        <end position="37"/>
    </location>
</feature>
<reference evidence="3" key="1">
    <citation type="submission" date="2023-03" db="EMBL/GenBank/DDBJ databases">
        <title>Mating type loci evolution in Malassezia.</title>
        <authorList>
            <person name="Coelho M.A."/>
        </authorList>
    </citation>
    <scope>NUCLEOTIDE SEQUENCE</scope>
    <source>
        <strain evidence="3">CBS 14135</strain>
    </source>
</reference>
<dbReference type="EMBL" id="CP119951">
    <property type="protein sequence ID" value="WFC94337.1"/>
    <property type="molecule type" value="Genomic_DNA"/>
</dbReference>
<dbReference type="PANTHER" id="PTHR21206">
    <property type="entry name" value="SLD5 PROTEIN"/>
    <property type="match status" value="1"/>
</dbReference>
<name>A0AAF0IMV9_9BASI</name>
<dbReference type="AlphaFoldDB" id="A0AAF0IMV9"/>
<dbReference type="InterPro" id="IPR036224">
    <property type="entry name" value="GINS_bundle-like_dom_sf"/>
</dbReference>
<proteinExistence type="predicted"/>
<dbReference type="Proteomes" id="UP001216638">
    <property type="component" value="Chromosome 1"/>
</dbReference>
<dbReference type="InterPro" id="IPR031633">
    <property type="entry name" value="SLD5_C"/>
</dbReference>
<evidence type="ECO:0000313" key="4">
    <source>
        <dbReference type="Proteomes" id="UP001216638"/>
    </source>
</evidence>
<dbReference type="PANTHER" id="PTHR21206:SF0">
    <property type="entry name" value="DNA REPLICATION COMPLEX GINS PROTEIN SLD5"/>
    <property type="match status" value="1"/>
</dbReference>
<accession>A0AAF0IMV9</accession>
<dbReference type="GO" id="GO:0000811">
    <property type="term" value="C:GINS complex"/>
    <property type="evidence" value="ECO:0007669"/>
    <property type="project" value="TreeGrafter"/>
</dbReference>
<organism evidence="3 4">
    <name type="scientific">Malassezia brasiliensis</name>
    <dbReference type="NCBI Taxonomy" id="1821822"/>
    <lineage>
        <taxon>Eukaryota</taxon>
        <taxon>Fungi</taxon>
        <taxon>Dikarya</taxon>
        <taxon>Basidiomycota</taxon>
        <taxon>Ustilaginomycotina</taxon>
        <taxon>Malasseziomycetes</taxon>
        <taxon>Malasseziales</taxon>
        <taxon>Malasseziaceae</taxon>
        <taxon>Malassezia</taxon>
    </lineage>
</organism>
<dbReference type="CDD" id="cd21692">
    <property type="entry name" value="GINS_B_Sld5"/>
    <property type="match status" value="1"/>
</dbReference>
<dbReference type="InterPro" id="IPR008591">
    <property type="entry name" value="GINS_Sld5"/>
</dbReference>
<dbReference type="GO" id="GO:0006261">
    <property type="term" value="P:DNA-templated DNA replication"/>
    <property type="evidence" value="ECO:0007669"/>
    <property type="project" value="InterPro"/>
</dbReference>
<evidence type="ECO:0000313" key="3">
    <source>
        <dbReference type="EMBL" id="WFC94337.1"/>
    </source>
</evidence>
<sequence length="219" mass="24669">MSHARYALSDDEEEVPRPTQPSSSYASVKESIRSSPDAFPLGLSVKEEPIGETRSSIVRLAHAWLNERGAPEVQPWDASMVEEVMDQIAQQQSILDSLASDASTSEEEHFRLNLVQLDVERAKWLLRNYLRARLAKIETYAAYIMSHRDIELGYARRNAAGGMVTAPNLSAPVFVYCREDCGALPLPNDETAQLAKGTIHLLQYRDIRVFLQQQRVELL</sequence>
<evidence type="ECO:0000256" key="1">
    <source>
        <dbReference type="SAM" id="MobiDB-lite"/>
    </source>
</evidence>
<evidence type="ECO:0000259" key="2">
    <source>
        <dbReference type="Pfam" id="PF16922"/>
    </source>
</evidence>
<dbReference type="InterPro" id="IPR038749">
    <property type="entry name" value="Sld5_GINS_A"/>
</dbReference>
<dbReference type="Gene3D" id="3.40.5.60">
    <property type="match status" value="1"/>
</dbReference>